<comment type="caution">
    <text evidence="1">The sequence shown here is derived from an EMBL/GenBank/DDBJ whole genome shotgun (WGS) entry which is preliminary data.</text>
</comment>
<protein>
    <submittedName>
        <fullName evidence="1">Uncharacterized protein</fullName>
    </submittedName>
</protein>
<reference evidence="1" key="1">
    <citation type="submission" date="2022-07" db="EMBL/GenBank/DDBJ databases">
        <title>Draft genome sequence of Zalerion maritima ATCC 34329, a (micro)plastics degrading marine fungus.</title>
        <authorList>
            <person name="Paco A."/>
            <person name="Goncalves M.F.M."/>
            <person name="Rocha-Santos T.A.P."/>
            <person name="Alves A."/>
        </authorList>
    </citation>
    <scope>NUCLEOTIDE SEQUENCE</scope>
    <source>
        <strain evidence="1">ATCC 34329</strain>
    </source>
</reference>
<sequence>MAAATAAMRDTTSSSLEDTLPRHHGFVSGFNWVRGPVGIVHGQVATLSADFLFEKSLVVWIPKTRSLDLIPWVDPCQLKTWSPLAFYIARTSIAHLFALSAHFSRYVVGWWQWKNIPHFGFDFFHFALRTLLGP</sequence>
<organism evidence="1 2">
    <name type="scientific">Zalerion maritima</name>
    <dbReference type="NCBI Taxonomy" id="339359"/>
    <lineage>
        <taxon>Eukaryota</taxon>
        <taxon>Fungi</taxon>
        <taxon>Dikarya</taxon>
        <taxon>Ascomycota</taxon>
        <taxon>Pezizomycotina</taxon>
        <taxon>Sordariomycetes</taxon>
        <taxon>Lulworthiomycetidae</taxon>
        <taxon>Lulworthiales</taxon>
        <taxon>Lulworthiaceae</taxon>
        <taxon>Zalerion</taxon>
    </lineage>
</organism>
<proteinExistence type="predicted"/>
<name>A0AAD5RJ16_9PEZI</name>
<evidence type="ECO:0000313" key="1">
    <source>
        <dbReference type="EMBL" id="KAJ2895417.1"/>
    </source>
</evidence>
<accession>A0AAD5RJ16</accession>
<keyword evidence="2" id="KW-1185">Reference proteome</keyword>
<dbReference type="AlphaFoldDB" id="A0AAD5RJ16"/>
<dbReference type="EMBL" id="JAKWBI020000404">
    <property type="protein sequence ID" value="KAJ2895417.1"/>
    <property type="molecule type" value="Genomic_DNA"/>
</dbReference>
<evidence type="ECO:0000313" key="2">
    <source>
        <dbReference type="Proteomes" id="UP001201980"/>
    </source>
</evidence>
<dbReference type="Proteomes" id="UP001201980">
    <property type="component" value="Unassembled WGS sequence"/>
</dbReference>
<gene>
    <name evidence="1" type="ORF">MKZ38_006603</name>
</gene>